<sequence>MKRVLGGILVGLGAFLLAAGLVAYFWAPDLLLKTPEAVDNTTYLTGDATKLNLSTGKQDELPIKVTSVTLTDTRRSTDTVNAWVNNVCVVVDEGNPPDCIDKKDDRLVQASTDIFATDRVTGESVDDPATYLSGLDYTATTGLVNKFPFGTEKKDYMFWDPTLGAAVPVTYEGTVDLDGLEVYEFHMVIDGATIEIAKGVEGTYDFDKTMMIEPTTGAIVDQSQHDVRTLEDGTNALDMQIQFTDDIVAEGVSDAKENLSGIKLVTETVPLVGVIGGPLLIIAGVFLLVRSRRKPEPADDAPAPKTPATV</sequence>
<dbReference type="RefSeq" id="WP_378592608.1">
    <property type="nucleotide sequence ID" value="NZ_JBHSKD010000027.1"/>
</dbReference>
<feature type="transmembrane region" description="Helical" evidence="1">
    <location>
        <begin position="269"/>
        <end position="289"/>
    </location>
</feature>
<keyword evidence="3" id="KW-1185">Reference proteome</keyword>
<keyword evidence="1" id="KW-0472">Membrane</keyword>
<gene>
    <name evidence="2" type="ORF">ACFPGP_19410</name>
</gene>
<name>A0ABW0BN97_9ACTN</name>
<proteinExistence type="predicted"/>
<reference evidence="3" key="1">
    <citation type="journal article" date="2019" name="Int. J. Syst. Evol. Microbiol.">
        <title>The Global Catalogue of Microorganisms (GCM) 10K type strain sequencing project: providing services to taxonomists for standard genome sequencing and annotation.</title>
        <authorList>
            <consortium name="The Broad Institute Genomics Platform"/>
            <consortium name="The Broad Institute Genome Sequencing Center for Infectious Disease"/>
            <person name="Wu L."/>
            <person name="Ma J."/>
        </authorList>
    </citation>
    <scope>NUCLEOTIDE SEQUENCE [LARGE SCALE GENOMIC DNA]</scope>
    <source>
        <strain evidence="3">DFY41</strain>
    </source>
</reference>
<accession>A0ABW0BN97</accession>
<dbReference type="Pfam" id="PF11271">
    <property type="entry name" value="PorA"/>
    <property type="match status" value="1"/>
</dbReference>
<keyword evidence="1" id="KW-0812">Transmembrane</keyword>
<organism evidence="2 3">
    <name type="scientific">Nocardioides taihuensis</name>
    <dbReference type="NCBI Taxonomy" id="1835606"/>
    <lineage>
        <taxon>Bacteria</taxon>
        <taxon>Bacillati</taxon>
        <taxon>Actinomycetota</taxon>
        <taxon>Actinomycetes</taxon>
        <taxon>Propionibacteriales</taxon>
        <taxon>Nocardioidaceae</taxon>
        <taxon>Nocardioides</taxon>
    </lineage>
</organism>
<dbReference type="EMBL" id="JBHSKD010000027">
    <property type="protein sequence ID" value="MFC5178859.1"/>
    <property type="molecule type" value="Genomic_DNA"/>
</dbReference>
<comment type="caution">
    <text evidence="2">The sequence shown here is derived from an EMBL/GenBank/DDBJ whole genome shotgun (WGS) entry which is preliminary data.</text>
</comment>
<dbReference type="Proteomes" id="UP001596087">
    <property type="component" value="Unassembled WGS sequence"/>
</dbReference>
<protein>
    <submittedName>
        <fullName evidence="2">DUF3068 domain-containing protein</fullName>
    </submittedName>
</protein>
<evidence type="ECO:0000256" key="1">
    <source>
        <dbReference type="SAM" id="Phobius"/>
    </source>
</evidence>
<dbReference type="InterPro" id="IPR021424">
    <property type="entry name" value="PorA"/>
</dbReference>
<evidence type="ECO:0000313" key="2">
    <source>
        <dbReference type="EMBL" id="MFC5178859.1"/>
    </source>
</evidence>
<evidence type="ECO:0000313" key="3">
    <source>
        <dbReference type="Proteomes" id="UP001596087"/>
    </source>
</evidence>
<keyword evidence="1" id="KW-1133">Transmembrane helix</keyword>